<evidence type="ECO:0008006" key="4">
    <source>
        <dbReference type="Google" id="ProtNLM"/>
    </source>
</evidence>
<sequence>MPLEPYHYRPATPPYEPGASPLSNHSRNTSGSSVWSRHGSPAHSIETRASTPTRSPLRHYGPTLLPKIRTQEQTLEPPPSTVRTHRRASSHAVNPLPQRTATRPGYQRSTTSPPETISLISPIATTSHVDWNSSLSSPFEFTPQPLARPSLYARASSASRVSHSRNTSSNIDEAALRRYGYPTYRNYPTYRTNNYAPSVIPGASTFIPPPITLPIRPEPVLPNELRYVDDNAEALSITEYLTSTNPSINLVPEVNYYQGNGKQTHFWWDIRNLRTWTDFNLSTIRNIPDFPSLLGIDIPATALPEPTIPRSSLQPTSEASLADLCRDYYSTKVNHALKIGLGSTNHIAMLAQQPYKTDGPHFISNYQNDIEQTFSGHSRGRVVGLVKSYHRWNTGMRHEVGQKKVLYLAGLAHLQRCMRDHSCRYGFLITEIELVCVRAGTDEVPYFGFLELSPAIRTGAAEGLTACMALWFLNMLAKDSPSYGLHEPLPGQVGWRVDVGPPAALTRMKVLPEKDAWIPGTQKGETRNAKTVRGWVMPGDPFHRQKEGRRNH</sequence>
<dbReference type="OrthoDB" id="5300765at2759"/>
<dbReference type="AlphaFoldDB" id="A0A8H3IW88"/>
<keyword evidence="3" id="KW-1185">Reference proteome</keyword>
<evidence type="ECO:0000313" key="2">
    <source>
        <dbReference type="EMBL" id="CAF9929394.1"/>
    </source>
</evidence>
<feature type="region of interest" description="Disordered" evidence="1">
    <location>
        <begin position="1"/>
        <end position="117"/>
    </location>
</feature>
<feature type="compositionally biased region" description="Polar residues" evidence="1">
    <location>
        <begin position="21"/>
        <end position="35"/>
    </location>
</feature>
<dbReference type="Proteomes" id="UP000664521">
    <property type="component" value="Unassembled WGS sequence"/>
</dbReference>
<dbReference type="EMBL" id="CAJPDS010000051">
    <property type="protein sequence ID" value="CAF9929394.1"/>
    <property type="molecule type" value="Genomic_DNA"/>
</dbReference>
<name>A0A8H3IW88_9LECA</name>
<feature type="compositionally biased region" description="Polar residues" evidence="1">
    <location>
        <begin position="97"/>
        <end position="117"/>
    </location>
</feature>
<proteinExistence type="predicted"/>
<protein>
    <recommendedName>
        <fullName evidence="4">Sialidase</fullName>
    </recommendedName>
</protein>
<evidence type="ECO:0000256" key="1">
    <source>
        <dbReference type="SAM" id="MobiDB-lite"/>
    </source>
</evidence>
<gene>
    <name evidence="2" type="ORF">HETSPECPRED_007362</name>
</gene>
<evidence type="ECO:0000313" key="3">
    <source>
        <dbReference type="Proteomes" id="UP000664521"/>
    </source>
</evidence>
<accession>A0A8H3IW88</accession>
<reference evidence="2" key="1">
    <citation type="submission" date="2021-03" db="EMBL/GenBank/DDBJ databases">
        <authorList>
            <person name="Tagirdzhanova G."/>
        </authorList>
    </citation>
    <scope>NUCLEOTIDE SEQUENCE</scope>
</reference>
<comment type="caution">
    <text evidence="2">The sequence shown here is derived from an EMBL/GenBank/DDBJ whole genome shotgun (WGS) entry which is preliminary data.</text>
</comment>
<organism evidence="2 3">
    <name type="scientific">Heterodermia speciosa</name>
    <dbReference type="NCBI Taxonomy" id="116794"/>
    <lineage>
        <taxon>Eukaryota</taxon>
        <taxon>Fungi</taxon>
        <taxon>Dikarya</taxon>
        <taxon>Ascomycota</taxon>
        <taxon>Pezizomycotina</taxon>
        <taxon>Lecanoromycetes</taxon>
        <taxon>OSLEUM clade</taxon>
        <taxon>Lecanoromycetidae</taxon>
        <taxon>Caliciales</taxon>
        <taxon>Physciaceae</taxon>
        <taxon>Heterodermia</taxon>
    </lineage>
</organism>